<keyword evidence="3" id="KW-1185">Reference proteome</keyword>
<proteinExistence type="predicted"/>
<dbReference type="RefSeq" id="WP_273670859.1">
    <property type="nucleotide sequence ID" value="NZ_JAQQXR010000004.1"/>
</dbReference>
<evidence type="ECO:0000256" key="1">
    <source>
        <dbReference type="SAM" id="MobiDB-lite"/>
    </source>
</evidence>
<comment type="caution">
    <text evidence="2">The sequence shown here is derived from an EMBL/GenBank/DDBJ whole genome shotgun (WGS) entry which is preliminary data.</text>
</comment>
<gene>
    <name evidence="2" type="ORF">OIK44_11320</name>
</gene>
<dbReference type="Proteomes" id="UP001221208">
    <property type="component" value="Unassembled WGS sequence"/>
</dbReference>
<name>A0ABT5JZM3_9BURK</name>
<feature type="region of interest" description="Disordered" evidence="1">
    <location>
        <begin position="109"/>
        <end position="131"/>
    </location>
</feature>
<organism evidence="2 3">
    <name type="scientific">Janthinobacterium fluminis</name>
    <dbReference type="NCBI Taxonomy" id="2987524"/>
    <lineage>
        <taxon>Bacteria</taxon>
        <taxon>Pseudomonadati</taxon>
        <taxon>Pseudomonadota</taxon>
        <taxon>Betaproteobacteria</taxon>
        <taxon>Burkholderiales</taxon>
        <taxon>Oxalobacteraceae</taxon>
        <taxon>Janthinobacterium</taxon>
    </lineage>
</organism>
<evidence type="ECO:0000313" key="3">
    <source>
        <dbReference type="Proteomes" id="UP001221208"/>
    </source>
</evidence>
<evidence type="ECO:0000313" key="2">
    <source>
        <dbReference type="EMBL" id="MDC8758177.1"/>
    </source>
</evidence>
<protein>
    <submittedName>
        <fullName evidence="2">Uncharacterized protein</fullName>
    </submittedName>
</protein>
<reference evidence="2 3" key="1">
    <citation type="submission" date="2022-10" db="EMBL/GenBank/DDBJ databases">
        <title>Janthinobacterium sp. hw3 Genome sequencing.</title>
        <authorList>
            <person name="Park S."/>
        </authorList>
    </citation>
    <scope>NUCLEOTIDE SEQUENCE [LARGE SCALE GENOMIC DNA]</scope>
    <source>
        <strain evidence="3">hw3</strain>
    </source>
</reference>
<sequence length="131" mass="14270">MNIETIVDHHYVGRSLRDIVAAPVSVLRGVSAADAKALRQAFGVCTVRDLANLHFVKWAGALVTLADEELATPEERAQEELLDEAVEMTFPASDPISVDSGITRIEVAPDKVDAHGDHQRAGQQRDETKPM</sequence>
<dbReference type="EMBL" id="JAQQXR010000004">
    <property type="protein sequence ID" value="MDC8758177.1"/>
    <property type="molecule type" value="Genomic_DNA"/>
</dbReference>
<accession>A0ABT5JZM3</accession>